<dbReference type="InterPro" id="IPR042099">
    <property type="entry name" value="ANL_N_sf"/>
</dbReference>
<accession>A0ABR2VKG5</accession>
<dbReference type="InterPro" id="IPR000873">
    <property type="entry name" value="AMP-dep_synth/lig_dom"/>
</dbReference>
<dbReference type="Proteomes" id="UP001479436">
    <property type="component" value="Unassembled WGS sequence"/>
</dbReference>
<organism evidence="2 3">
    <name type="scientific">Basidiobolus ranarum</name>
    <dbReference type="NCBI Taxonomy" id="34480"/>
    <lineage>
        <taxon>Eukaryota</taxon>
        <taxon>Fungi</taxon>
        <taxon>Fungi incertae sedis</taxon>
        <taxon>Zoopagomycota</taxon>
        <taxon>Entomophthoromycotina</taxon>
        <taxon>Basidiobolomycetes</taxon>
        <taxon>Basidiobolales</taxon>
        <taxon>Basidiobolaceae</taxon>
        <taxon>Basidiobolus</taxon>
    </lineage>
</organism>
<keyword evidence="2" id="KW-0436">Ligase</keyword>
<feature type="domain" description="AMP-dependent synthetase/ligase" evidence="1">
    <location>
        <begin position="16"/>
        <end position="146"/>
    </location>
</feature>
<evidence type="ECO:0000313" key="3">
    <source>
        <dbReference type="Proteomes" id="UP001479436"/>
    </source>
</evidence>
<dbReference type="EMBL" id="JASJQH010012042">
    <property type="protein sequence ID" value="KAK9662464.1"/>
    <property type="molecule type" value="Genomic_DNA"/>
</dbReference>
<dbReference type="Pfam" id="PF00501">
    <property type="entry name" value="AMP-binding"/>
    <property type="match status" value="1"/>
</dbReference>
<dbReference type="SUPFAM" id="SSF56801">
    <property type="entry name" value="Acetyl-CoA synthetase-like"/>
    <property type="match status" value="1"/>
</dbReference>
<name>A0ABR2VKG5_9FUNG</name>
<proteinExistence type="predicted"/>
<evidence type="ECO:0000259" key="1">
    <source>
        <dbReference type="Pfam" id="PF00501"/>
    </source>
</evidence>
<evidence type="ECO:0000313" key="2">
    <source>
        <dbReference type="EMBL" id="KAK9662464.1"/>
    </source>
</evidence>
<protein>
    <submittedName>
        <fullName evidence="2">Long-chain-fatty-acid--CoA ligase ACSBG1</fullName>
    </submittedName>
</protein>
<gene>
    <name evidence="2" type="primary">ACSBG1</name>
    <name evidence="2" type="ORF">K7432_018158</name>
</gene>
<reference evidence="2 3" key="1">
    <citation type="submission" date="2023-04" db="EMBL/GenBank/DDBJ databases">
        <title>Genome of Basidiobolus ranarum AG-B5.</title>
        <authorList>
            <person name="Stajich J.E."/>
            <person name="Carter-House D."/>
            <person name="Gryganskyi A."/>
        </authorList>
    </citation>
    <scope>NUCLEOTIDE SEQUENCE [LARGE SCALE GENOMIC DNA]</scope>
    <source>
        <strain evidence="2 3">AG-B5</strain>
    </source>
</reference>
<dbReference type="GO" id="GO:0016874">
    <property type="term" value="F:ligase activity"/>
    <property type="evidence" value="ECO:0007669"/>
    <property type="project" value="UniProtKB-KW"/>
</dbReference>
<feature type="non-terminal residue" evidence="2">
    <location>
        <position position="193"/>
    </location>
</feature>
<sequence length="193" mass="21807">MPSIQPTNLNTFLDFHAKHTPTKTALVYTDTQGHEQKITYKQYRDSTIYNSYYLWPKNGIPIKEKTVVGVLSLNCVEYCTLLYTLITTRAIPLFLSLKNSSDGMTHLLEEGEASVLVVHPLLIETAKAIQQALPHIQIFNIVEPESDLSSYIPNLSPNQHLPTMYPSTRKRTRFTPGIFSLRLQLDLGSGCIL</sequence>
<dbReference type="Gene3D" id="3.40.50.12780">
    <property type="entry name" value="N-terminal domain of ligase-like"/>
    <property type="match status" value="1"/>
</dbReference>
<comment type="caution">
    <text evidence="2">The sequence shown here is derived from an EMBL/GenBank/DDBJ whole genome shotgun (WGS) entry which is preliminary data.</text>
</comment>
<keyword evidence="3" id="KW-1185">Reference proteome</keyword>